<reference evidence="1" key="1">
    <citation type="submission" date="2022-11" db="EMBL/GenBank/DDBJ databases">
        <title>Genome Resource of Sclerotinia nivalis Strain SnTB1, a Plant Pathogen Isolated from American Ginseng.</title>
        <authorList>
            <person name="Fan S."/>
        </authorList>
    </citation>
    <scope>NUCLEOTIDE SEQUENCE</scope>
    <source>
        <strain evidence="1">SnTB1</strain>
    </source>
</reference>
<dbReference type="EMBL" id="JAPEIS010000005">
    <property type="protein sequence ID" value="KAJ8066106.1"/>
    <property type="molecule type" value="Genomic_DNA"/>
</dbReference>
<dbReference type="AlphaFoldDB" id="A0A9X0DJQ6"/>
<comment type="caution">
    <text evidence="1">The sequence shown here is derived from an EMBL/GenBank/DDBJ whole genome shotgun (WGS) entry which is preliminary data.</text>
</comment>
<sequence length="127" mass="14166">METDPDVLELDTGIKYTDGRVCGLLSSKEKEKGPPPTEEELESMAEQKKIDDLVKSVDDYNSKFPDAEDQEVFDNAYWPLWTVNNPGKSADEGFAEYQDCYSLLPGGADESMGLEEMVGKNKNCDTQ</sequence>
<evidence type="ECO:0000313" key="1">
    <source>
        <dbReference type="EMBL" id="KAJ8066106.1"/>
    </source>
</evidence>
<dbReference type="Proteomes" id="UP001152300">
    <property type="component" value="Unassembled WGS sequence"/>
</dbReference>
<proteinExistence type="predicted"/>
<gene>
    <name evidence="1" type="ORF">OCU04_005197</name>
</gene>
<organism evidence="1 2">
    <name type="scientific">Sclerotinia nivalis</name>
    <dbReference type="NCBI Taxonomy" id="352851"/>
    <lineage>
        <taxon>Eukaryota</taxon>
        <taxon>Fungi</taxon>
        <taxon>Dikarya</taxon>
        <taxon>Ascomycota</taxon>
        <taxon>Pezizomycotina</taxon>
        <taxon>Leotiomycetes</taxon>
        <taxon>Helotiales</taxon>
        <taxon>Sclerotiniaceae</taxon>
        <taxon>Sclerotinia</taxon>
    </lineage>
</organism>
<evidence type="ECO:0000313" key="2">
    <source>
        <dbReference type="Proteomes" id="UP001152300"/>
    </source>
</evidence>
<keyword evidence="2" id="KW-1185">Reference proteome</keyword>
<name>A0A9X0DJQ6_9HELO</name>
<accession>A0A9X0DJQ6</accession>
<protein>
    <submittedName>
        <fullName evidence="1">Uncharacterized protein</fullName>
    </submittedName>
</protein>